<gene>
    <name evidence="1" type="ORF">CCR82_00635</name>
</gene>
<reference evidence="1" key="1">
    <citation type="submission" date="2017-05" db="EMBL/GenBank/DDBJ databases">
        <authorList>
            <person name="Imhoff J.F."/>
            <person name="Rahn T."/>
            <person name="Kuenzel S."/>
            <person name="Neulinger S.C."/>
        </authorList>
    </citation>
    <scope>NUCLEOTIDE SEQUENCE</scope>
    <source>
        <strain evidence="1">DSM 4395</strain>
    </source>
</reference>
<name>A0AAJ0XDN8_HALSE</name>
<protein>
    <submittedName>
        <fullName evidence="1">Uncharacterized protein</fullName>
    </submittedName>
</protein>
<comment type="caution">
    <text evidence="1">The sequence shown here is derived from an EMBL/GenBank/DDBJ whole genome shotgun (WGS) entry which is preliminary data.</text>
</comment>
<evidence type="ECO:0000313" key="2">
    <source>
        <dbReference type="Proteomes" id="UP001296967"/>
    </source>
</evidence>
<proteinExistence type="predicted"/>
<dbReference type="AlphaFoldDB" id="A0AAJ0XDN8"/>
<keyword evidence="2" id="KW-1185">Reference proteome</keyword>
<reference evidence="1" key="2">
    <citation type="journal article" date="2020" name="Microorganisms">
        <title>Osmotic Adaptation and Compatible Solute Biosynthesis of Phototrophic Bacteria as Revealed from Genome Analyses.</title>
        <authorList>
            <person name="Imhoff J.F."/>
            <person name="Rahn T."/>
            <person name="Kunzel S."/>
            <person name="Keller A."/>
            <person name="Neulinger S.C."/>
        </authorList>
    </citation>
    <scope>NUCLEOTIDE SEQUENCE</scope>
    <source>
        <strain evidence="1">DSM 4395</strain>
    </source>
</reference>
<sequence>MTERHPHKAIRAAIAYAEERGWRCIKASGHAHIWGKLLCPLSSPDGCRFHLHSTPSHPEAHAARIRRAVDHCQHGL</sequence>
<accession>A0AAJ0XDN8</accession>
<organism evidence="1 2">
    <name type="scientific">Halochromatium salexigens</name>
    <name type="common">Chromatium salexigens</name>
    <dbReference type="NCBI Taxonomy" id="49447"/>
    <lineage>
        <taxon>Bacteria</taxon>
        <taxon>Pseudomonadati</taxon>
        <taxon>Pseudomonadota</taxon>
        <taxon>Gammaproteobacteria</taxon>
        <taxon>Chromatiales</taxon>
        <taxon>Chromatiaceae</taxon>
        <taxon>Halochromatium</taxon>
    </lineage>
</organism>
<evidence type="ECO:0000313" key="1">
    <source>
        <dbReference type="EMBL" id="MBK5929084.1"/>
    </source>
</evidence>
<dbReference type="EMBL" id="NHSF01000008">
    <property type="protein sequence ID" value="MBK5929084.1"/>
    <property type="molecule type" value="Genomic_DNA"/>
</dbReference>
<dbReference type="Proteomes" id="UP001296967">
    <property type="component" value="Unassembled WGS sequence"/>
</dbReference>